<reference evidence="10" key="1">
    <citation type="submission" date="2020-11" db="EMBL/GenBank/DDBJ databases">
        <title>Chlorella ohadii genome sequencing and assembly.</title>
        <authorList>
            <person name="Murik O."/>
            <person name="Treves H."/>
            <person name="Kedem I."/>
            <person name="Shotland Y."/>
            <person name="Kaplan A."/>
        </authorList>
    </citation>
    <scope>NUCLEOTIDE SEQUENCE</scope>
    <source>
        <strain evidence="10">1</strain>
    </source>
</reference>
<dbReference type="GO" id="GO:0005789">
    <property type="term" value="C:endoplasmic reticulum membrane"/>
    <property type="evidence" value="ECO:0007669"/>
    <property type="project" value="UniProtKB-SubCell"/>
</dbReference>
<gene>
    <name evidence="10" type="ORF">COHA_002534</name>
</gene>
<evidence type="ECO:0000256" key="4">
    <source>
        <dbReference type="ARBA" id="ARBA00022964"/>
    </source>
</evidence>
<comment type="caution">
    <text evidence="10">The sequence shown here is derived from an EMBL/GenBank/DDBJ whole genome shotgun (WGS) entry which is preliminary data.</text>
</comment>
<feature type="compositionally biased region" description="Basic residues" evidence="8">
    <location>
        <begin position="477"/>
        <end position="486"/>
    </location>
</feature>
<feature type="domain" description="Prolyl 4-hydroxylase alpha subunit" evidence="9">
    <location>
        <begin position="215"/>
        <end position="422"/>
    </location>
</feature>
<dbReference type="Gene3D" id="2.60.120.620">
    <property type="entry name" value="q2cbj1_9rhob like domain"/>
    <property type="match status" value="1"/>
</dbReference>
<evidence type="ECO:0000256" key="2">
    <source>
        <dbReference type="ARBA" id="ARBA00004648"/>
    </source>
</evidence>
<dbReference type="InterPro" id="IPR044862">
    <property type="entry name" value="Pro_4_hyd_alph_FE2OG_OXY"/>
</dbReference>
<protein>
    <recommendedName>
        <fullName evidence="9">Prolyl 4-hydroxylase alpha subunit domain-containing protein</fullName>
    </recommendedName>
</protein>
<dbReference type="InterPro" id="IPR045054">
    <property type="entry name" value="P4HA-like"/>
</dbReference>
<dbReference type="Pfam" id="PF13640">
    <property type="entry name" value="2OG-FeII_Oxy_3"/>
    <property type="match status" value="1"/>
</dbReference>
<accession>A0AAD5H4V1</accession>
<keyword evidence="6" id="KW-0408">Iron</keyword>
<evidence type="ECO:0000256" key="8">
    <source>
        <dbReference type="SAM" id="MobiDB-lite"/>
    </source>
</evidence>
<evidence type="ECO:0000256" key="6">
    <source>
        <dbReference type="ARBA" id="ARBA00023004"/>
    </source>
</evidence>
<dbReference type="Pfam" id="PF04749">
    <property type="entry name" value="PLAC8"/>
    <property type="match status" value="1"/>
</dbReference>
<feature type="region of interest" description="Disordered" evidence="8">
    <location>
        <begin position="473"/>
        <end position="499"/>
    </location>
</feature>
<evidence type="ECO:0000313" key="11">
    <source>
        <dbReference type="Proteomes" id="UP001205105"/>
    </source>
</evidence>
<dbReference type="PANTHER" id="PTHR10869:SF229">
    <property type="entry name" value="PROLYL 4-HYDROXYLASE ALPHA SUBUNIT DOMAIN-CONTAINING PROTEIN"/>
    <property type="match status" value="1"/>
</dbReference>
<proteinExistence type="predicted"/>
<keyword evidence="3" id="KW-0479">Metal-binding</keyword>
<evidence type="ECO:0000259" key="9">
    <source>
        <dbReference type="SMART" id="SM00702"/>
    </source>
</evidence>
<keyword evidence="5" id="KW-0560">Oxidoreductase</keyword>
<evidence type="ECO:0000256" key="7">
    <source>
        <dbReference type="ARBA" id="ARBA00049169"/>
    </source>
</evidence>
<dbReference type="GO" id="GO:0004656">
    <property type="term" value="F:procollagen-proline 4-dioxygenase activity"/>
    <property type="evidence" value="ECO:0007669"/>
    <property type="project" value="UniProtKB-EC"/>
</dbReference>
<dbReference type="InterPro" id="IPR006620">
    <property type="entry name" value="Pro_4_hyd_alph"/>
</dbReference>
<keyword evidence="4" id="KW-0223">Dioxygenase</keyword>
<dbReference type="PANTHER" id="PTHR10869">
    <property type="entry name" value="PROLYL 4-HYDROXYLASE ALPHA SUBUNIT"/>
    <property type="match status" value="1"/>
</dbReference>
<dbReference type="GO" id="GO:0005506">
    <property type="term" value="F:iron ion binding"/>
    <property type="evidence" value="ECO:0007669"/>
    <property type="project" value="InterPro"/>
</dbReference>
<dbReference type="EMBL" id="JADXDR010000035">
    <property type="protein sequence ID" value="KAI7843996.1"/>
    <property type="molecule type" value="Genomic_DNA"/>
</dbReference>
<dbReference type="Proteomes" id="UP001205105">
    <property type="component" value="Unassembled WGS sequence"/>
</dbReference>
<feature type="compositionally biased region" description="Gly residues" evidence="8">
    <location>
        <begin position="490"/>
        <end position="499"/>
    </location>
</feature>
<comment type="catalytic activity">
    <reaction evidence="7">
        <text>L-prolyl-[collagen] + 2-oxoglutarate + O2 = trans-4-hydroxy-L-prolyl-[collagen] + succinate + CO2</text>
        <dbReference type="Rhea" id="RHEA:18945"/>
        <dbReference type="Rhea" id="RHEA-COMP:11676"/>
        <dbReference type="Rhea" id="RHEA-COMP:11680"/>
        <dbReference type="ChEBI" id="CHEBI:15379"/>
        <dbReference type="ChEBI" id="CHEBI:16526"/>
        <dbReference type="ChEBI" id="CHEBI:16810"/>
        <dbReference type="ChEBI" id="CHEBI:30031"/>
        <dbReference type="ChEBI" id="CHEBI:50342"/>
        <dbReference type="ChEBI" id="CHEBI:61965"/>
        <dbReference type="EC" id="1.14.11.2"/>
    </reaction>
</comment>
<comment type="cofactor">
    <cofactor evidence="1">
        <name>L-ascorbate</name>
        <dbReference type="ChEBI" id="CHEBI:38290"/>
    </cofactor>
</comment>
<dbReference type="NCBIfam" id="TIGR01571">
    <property type="entry name" value="A_thal_Cys_rich"/>
    <property type="match status" value="1"/>
</dbReference>
<name>A0AAD5H4V1_9CHLO</name>
<evidence type="ECO:0000256" key="3">
    <source>
        <dbReference type="ARBA" id="ARBA00022723"/>
    </source>
</evidence>
<evidence type="ECO:0000256" key="1">
    <source>
        <dbReference type="ARBA" id="ARBA00001961"/>
    </source>
</evidence>
<dbReference type="AlphaFoldDB" id="A0AAD5H4V1"/>
<keyword evidence="11" id="KW-1185">Reference proteome</keyword>
<dbReference type="InterPro" id="IPR006461">
    <property type="entry name" value="PLAC_motif_containing"/>
</dbReference>
<comment type="subcellular location">
    <subcellularLocation>
        <location evidence="2">Endoplasmic reticulum membrane</location>
        <topology evidence="2">Single-pass type II membrane protein</topology>
    </subcellularLocation>
</comment>
<dbReference type="GO" id="GO:0031418">
    <property type="term" value="F:L-ascorbic acid binding"/>
    <property type="evidence" value="ECO:0007669"/>
    <property type="project" value="InterPro"/>
</dbReference>
<evidence type="ECO:0000256" key="5">
    <source>
        <dbReference type="ARBA" id="ARBA00023002"/>
    </source>
</evidence>
<organism evidence="10 11">
    <name type="scientific">Chlorella ohadii</name>
    <dbReference type="NCBI Taxonomy" id="2649997"/>
    <lineage>
        <taxon>Eukaryota</taxon>
        <taxon>Viridiplantae</taxon>
        <taxon>Chlorophyta</taxon>
        <taxon>core chlorophytes</taxon>
        <taxon>Trebouxiophyceae</taxon>
        <taxon>Chlorellales</taxon>
        <taxon>Chlorellaceae</taxon>
        <taxon>Chlorella clade</taxon>
        <taxon>Chlorella</taxon>
    </lineage>
</organism>
<dbReference type="SMART" id="SM00702">
    <property type="entry name" value="P4Hc"/>
    <property type="match status" value="1"/>
</dbReference>
<evidence type="ECO:0000313" key="10">
    <source>
        <dbReference type="EMBL" id="KAI7843996.1"/>
    </source>
</evidence>
<sequence length="499" mass="51837">MAAPPPTAGAWPTGLCGCFEDCGTCCCCYWCHMCQYGSVASDIDPKASCCGQCCCFWLLHYCCLQGLIAGPKREKLRAAHNLPPEPCGAPAARRIIATRVASDEAAAAAVAAAAANTVANEAPAGVAWDPDGLLPPPAAEGHFARRAREKAAAAGAQMQEAGAIRPISPEHLAAGGLPAADGSLYDRPAFEKQMAERFLPVDLDTPGLRIMHFDPPVFTLPGFFTEEECDDAVAAALESGTLVPSKVGGGNLRDMAYAEDNPYRTSSSVLLDARVQEAHPRLRQMATALQTKGLRLLGQGDGASWGPPGKLPAPGQYCYESLQMARYETGQHFLAHEDGFPAGLARSNGFQRHATLLVYLNSTQEGGATRFDMLNLAVQPQKGKALLFFPAFADGTSDPRSLHTAEDAAEGNTKWVTQQWVARGLSSAAADPIQAALAGSLPLGSTSAAAPAAAQPVRRAAAADDGPAAAEVLLAGKRGKGKKGGKKQSSGGGGKGFGA</sequence>